<keyword evidence="11" id="KW-0868">Chloride</keyword>
<keyword evidence="10" id="KW-0325">Glycoprotein</keyword>
<keyword evidence="6 13" id="KW-1133">Transmembrane helix</keyword>
<evidence type="ECO:0000256" key="9">
    <source>
        <dbReference type="ARBA" id="ARBA00023173"/>
    </source>
</evidence>
<feature type="transmembrane region" description="Helical" evidence="13">
    <location>
        <begin position="208"/>
        <end position="227"/>
    </location>
</feature>
<evidence type="ECO:0000256" key="13">
    <source>
        <dbReference type="SAM" id="Phobius"/>
    </source>
</evidence>
<dbReference type="Pfam" id="PF04906">
    <property type="entry name" value="Tweety"/>
    <property type="match status" value="1"/>
</dbReference>
<feature type="transmembrane region" description="Helical" evidence="13">
    <location>
        <begin position="183"/>
        <end position="201"/>
    </location>
</feature>
<name>A0A3R6ZVY1_APHAT</name>
<comment type="caution">
    <text evidence="14">The sequence shown here is derived from an EMBL/GenBank/DDBJ whole genome shotgun (WGS) entry which is preliminary data.</text>
</comment>
<comment type="similarity">
    <text evidence="2">Belongs to the tweety family.</text>
</comment>
<sequence>MNFSAADEAISFLHDFHRVFGGPADFSPYDPAYKTFLRQLTLGCFAIGVLVMSLLLLIVVRRVMALGAGTPSRTSPSYAAYTRLRRNWNHHGSNDIFAVILLGFTALSALGGLLAEAQVDYSVHRVSHSMHNMSSTFHSIHGIGANVSAIAQGMRANTDDMLLTFKDTLPANATDLALEAMRYTPLLVSCFLAISAIGWSMSSALRMAVFLILVVIPSSHGLFGIYLSNSIESADFCVAPAANTMMLFHNDSAVQYFVECPANTTLFGPTMSNFHASVHDASAIEELLQKFATTLPEDTRKRLQVGYLDPIADQLAALAALEASYYSVSACAPMSQSHKDVVQTWCTNGILGMFTLWVHQVALCAMLFLSVIALVTVFEQVRAKEERVEMQYHLLSTYEEDNIEHLYMSPE</sequence>
<keyword evidence="9" id="KW-0869">Chloride channel</keyword>
<protein>
    <submittedName>
        <fullName evidence="14">Uncharacterized protein</fullName>
    </submittedName>
</protein>
<gene>
    <name evidence="14" type="ORF">DYB26_007099</name>
</gene>
<keyword evidence="12" id="KW-0407">Ion channel</keyword>
<evidence type="ECO:0000256" key="2">
    <source>
        <dbReference type="ARBA" id="ARBA00009849"/>
    </source>
</evidence>
<reference evidence="14 15" key="1">
    <citation type="submission" date="2018-08" db="EMBL/GenBank/DDBJ databases">
        <title>Aphanomyces genome sequencing and annotation.</title>
        <authorList>
            <person name="Minardi D."/>
            <person name="Oidtmann B."/>
            <person name="Van Der Giezen M."/>
            <person name="Studholme D.J."/>
        </authorList>
    </citation>
    <scope>NUCLEOTIDE SEQUENCE [LARGE SCALE GENOMIC DNA]</scope>
    <source>
        <strain evidence="14 15">FDL457</strain>
    </source>
</reference>
<evidence type="ECO:0000256" key="8">
    <source>
        <dbReference type="ARBA" id="ARBA00023136"/>
    </source>
</evidence>
<feature type="transmembrane region" description="Helical" evidence="13">
    <location>
        <begin position="357"/>
        <end position="378"/>
    </location>
</feature>
<feature type="transmembrane region" description="Helical" evidence="13">
    <location>
        <begin position="96"/>
        <end position="115"/>
    </location>
</feature>
<evidence type="ECO:0000313" key="14">
    <source>
        <dbReference type="EMBL" id="RHY84580.1"/>
    </source>
</evidence>
<keyword evidence="8 13" id="KW-0472">Membrane</keyword>
<dbReference type="AlphaFoldDB" id="A0A3R6ZVY1"/>
<evidence type="ECO:0000256" key="12">
    <source>
        <dbReference type="ARBA" id="ARBA00023303"/>
    </source>
</evidence>
<dbReference type="GO" id="GO:0005886">
    <property type="term" value="C:plasma membrane"/>
    <property type="evidence" value="ECO:0007669"/>
    <property type="project" value="UniProtKB-SubCell"/>
</dbReference>
<dbReference type="InterPro" id="IPR006990">
    <property type="entry name" value="Tweety"/>
</dbReference>
<keyword evidence="5 13" id="KW-0812">Transmembrane</keyword>
<dbReference type="VEuPathDB" id="FungiDB:H257_04719"/>
<evidence type="ECO:0000256" key="1">
    <source>
        <dbReference type="ARBA" id="ARBA00004651"/>
    </source>
</evidence>
<evidence type="ECO:0000256" key="5">
    <source>
        <dbReference type="ARBA" id="ARBA00022692"/>
    </source>
</evidence>
<dbReference type="GO" id="GO:0072320">
    <property type="term" value="F:volume-sensitive chloride channel activity"/>
    <property type="evidence" value="ECO:0007669"/>
    <property type="project" value="TreeGrafter"/>
</dbReference>
<feature type="transmembrane region" description="Helical" evidence="13">
    <location>
        <begin position="36"/>
        <end position="60"/>
    </location>
</feature>
<dbReference type="PANTHER" id="PTHR12424">
    <property type="entry name" value="TWEETY-RELATED"/>
    <property type="match status" value="1"/>
</dbReference>
<evidence type="ECO:0000256" key="7">
    <source>
        <dbReference type="ARBA" id="ARBA00023065"/>
    </source>
</evidence>
<evidence type="ECO:0000256" key="11">
    <source>
        <dbReference type="ARBA" id="ARBA00023214"/>
    </source>
</evidence>
<dbReference type="GO" id="GO:0034707">
    <property type="term" value="C:chloride channel complex"/>
    <property type="evidence" value="ECO:0007669"/>
    <property type="project" value="UniProtKB-KW"/>
</dbReference>
<evidence type="ECO:0000256" key="4">
    <source>
        <dbReference type="ARBA" id="ARBA00022475"/>
    </source>
</evidence>
<proteinExistence type="inferred from homology"/>
<organism evidence="14 15">
    <name type="scientific">Aphanomyces astaci</name>
    <name type="common">Crayfish plague agent</name>
    <dbReference type="NCBI Taxonomy" id="112090"/>
    <lineage>
        <taxon>Eukaryota</taxon>
        <taxon>Sar</taxon>
        <taxon>Stramenopiles</taxon>
        <taxon>Oomycota</taxon>
        <taxon>Saprolegniomycetes</taxon>
        <taxon>Saprolegniales</taxon>
        <taxon>Verrucalvaceae</taxon>
        <taxon>Aphanomyces</taxon>
    </lineage>
</organism>
<dbReference type="PANTHER" id="PTHR12424:SF8">
    <property type="entry name" value="PROTEIN TWEETY"/>
    <property type="match status" value="1"/>
</dbReference>
<accession>A0A3R6ZVY1</accession>
<dbReference type="Proteomes" id="UP000286510">
    <property type="component" value="Unassembled WGS sequence"/>
</dbReference>
<keyword evidence="7" id="KW-0406">Ion transport</keyword>
<evidence type="ECO:0000256" key="6">
    <source>
        <dbReference type="ARBA" id="ARBA00022989"/>
    </source>
</evidence>
<evidence type="ECO:0000256" key="3">
    <source>
        <dbReference type="ARBA" id="ARBA00022448"/>
    </source>
</evidence>
<evidence type="ECO:0000313" key="15">
    <source>
        <dbReference type="Proteomes" id="UP000286510"/>
    </source>
</evidence>
<dbReference type="EMBL" id="QUTF01024698">
    <property type="protein sequence ID" value="RHY84580.1"/>
    <property type="molecule type" value="Genomic_DNA"/>
</dbReference>
<evidence type="ECO:0000256" key="10">
    <source>
        <dbReference type="ARBA" id="ARBA00023180"/>
    </source>
</evidence>
<keyword evidence="4" id="KW-1003">Cell membrane</keyword>
<keyword evidence="3" id="KW-0813">Transport</keyword>
<dbReference type="GO" id="GO:0005229">
    <property type="term" value="F:intracellularly calcium-gated chloride channel activity"/>
    <property type="evidence" value="ECO:0007669"/>
    <property type="project" value="TreeGrafter"/>
</dbReference>
<comment type="subcellular location">
    <subcellularLocation>
        <location evidence="1">Cell membrane</location>
        <topology evidence="1">Multi-pass membrane protein</topology>
    </subcellularLocation>
</comment>